<protein>
    <submittedName>
        <fullName evidence="8">ATP-dependent zinc metalloprotease FtsH 2</fullName>
        <ecNumber evidence="8">3.4.24.-</ecNumber>
    </submittedName>
</protein>
<dbReference type="Pfam" id="PF14559">
    <property type="entry name" value="TPR_19"/>
    <property type="match status" value="1"/>
</dbReference>
<dbReference type="InterPro" id="IPR003593">
    <property type="entry name" value="AAA+_ATPase"/>
</dbReference>
<dbReference type="SMART" id="SM00028">
    <property type="entry name" value="TPR"/>
    <property type="match status" value="3"/>
</dbReference>
<dbReference type="FunFam" id="3.40.50.300:FF:001025">
    <property type="entry name" value="ATPase family, AAA domain-containing 2B"/>
    <property type="match status" value="1"/>
</dbReference>
<accession>A0A517U623</accession>
<dbReference type="GO" id="GO:0016887">
    <property type="term" value="F:ATP hydrolysis activity"/>
    <property type="evidence" value="ECO:0007669"/>
    <property type="project" value="InterPro"/>
</dbReference>
<evidence type="ECO:0000313" key="8">
    <source>
        <dbReference type="EMBL" id="QDT76079.1"/>
    </source>
</evidence>
<dbReference type="Pfam" id="PF00004">
    <property type="entry name" value="AAA"/>
    <property type="match status" value="1"/>
</dbReference>
<keyword evidence="1 5" id="KW-0547">Nucleotide-binding</keyword>
<dbReference type="KEGG" id="llh:I41_53240"/>
<dbReference type="PANTHER" id="PTHR23077">
    <property type="entry name" value="AAA-FAMILY ATPASE"/>
    <property type="match status" value="1"/>
</dbReference>
<dbReference type="InterPro" id="IPR011990">
    <property type="entry name" value="TPR-like_helical_dom_sf"/>
</dbReference>
<keyword evidence="8" id="KW-0645">Protease</keyword>
<dbReference type="PANTHER" id="PTHR23077:SF171">
    <property type="entry name" value="NUCLEAR VALOSIN-CONTAINING PROTEIN-LIKE"/>
    <property type="match status" value="1"/>
</dbReference>
<dbReference type="EC" id="3.4.24.-" evidence="8"/>
<keyword evidence="3" id="KW-0175">Coiled coil</keyword>
<name>A0A517U623_9BACT</name>
<gene>
    <name evidence="8" type="primary">ftsH2_2</name>
    <name evidence="8" type="ORF">I41_53240</name>
</gene>
<dbReference type="GO" id="GO:0008237">
    <property type="term" value="F:metallopeptidase activity"/>
    <property type="evidence" value="ECO:0007669"/>
    <property type="project" value="UniProtKB-KW"/>
</dbReference>
<keyword evidence="2 5" id="KW-0067">ATP-binding</keyword>
<feature type="repeat" description="TPR" evidence="4">
    <location>
        <begin position="57"/>
        <end position="90"/>
    </location>
</feature>
<dbReference type="PROSITE" id="PS50005">
    <property type="entry name" value="TPR"/>
    <property type="match status" value="1"/>
</dbReference>
<dbReference type="SUPFAM" id="SSF52540">
    <property type="entry name" value="P-loop containing nucleoside triphosphate hydrolases"/>
    <property type="match status" value="1"/>
</dbReference>
<evidence type="ECO:0000256" key="4">
    <source>
        <dbReference type="PROSITE-ProRule" id="PRU00339"/>
    </source>
</evidence>
<dbReference type="GO" id="GO:0005524">
    <property type="term" value="F:ATP binding"/>
    <property type="evidence" value="ECO:0007669"/>
    <property type="project" value="UniProtKB-KW"/>
</dbReference>
<evidence type="ECO:0000259" key="7">
    <source>
        <dbReference type="SMART" id="SM00382"/>
    </source>
</evidence>
<feature type="domain" description="AAA+ ATPase" evidence="7">
    <location>
        <begin position="243"/>
        <end position="380"/>
    </location>
</feature>
<keyword evidence="8" id="KW-0482">Metalloprotease</keyword>
<dbReference type="Proteomes" id="UP000317909">
    <property type="component" value="Chromosome"/>
</dbReference>
<dbReference type="Gene3D" id="1.10.8.60">
    <property type="match status" value="1"/>
</dbReference>
<sequence>MYDLRFLIYDLPSGSDAPFPTPAIINPKSSIPRSVMPPFDDAINALREALRFSPTNIPLHKHLAESLLKLGRFDEAEVAYREALNVVPHQVDLKLGLANAYYQQTKNSAALVIVEDLIKQNDPPAGAYILHAKLLLRAGEPQRAAHQYREAIDIDADAADPELARELGLDRDSSNSFDTADEEGRYREPAGELPPGTPEFDIERPKINFDQVGGMDAVKEEIRMKIILPLEQPELFAAYGKTVGGGILMYGPPGCGKTFLARATAGQVKAGFLAIGISDVLDMWIGNSEKNLHELFQQARRNRPCVLFFDEVDALGASRADMRHSGGRHLINQFLSELDGVESSNEGLLILAATNAPWHLDNAFRRPGRFDRILFVPPPDREARASILQLMLAGKPADGVDFDAVAKKTDHFSGADMKAVVDVAVEAKLRDAMKSGKLEPLRTKDLLAAAGTVKPSTREWFATARNYALYSNQGGVYDDILKHLKM</sequence>
<dbReference type="SUPFAM" id="SSF48452">
    <property type="entry name" value="TPR-like"/>
    <property type="match status" value="1"/>
</dbReference>
<dbReference type="GO" id="GO:0006508">
    <property type="term" value="P:proteolysis"/>
    <property type="evidence" value="ECO:0007669"/>
    <property type="project" value="UniProtKB-KW"/>
</dbReference>
<keyword evidence="8" id="KW-0378">Hydrolase</keyword>
<evidence type="ECO:0000256" key="1">
    <source>
        <dbReference type="ARBA" id="ARBA00022741"/>
    </source>
</evidence>
<dbReference type="Gene3D" id="1.25.40.10">
    <property type="entry name" value="Tetratricopeptide repeat domain"/>
    <property type="match status" value="1"/>
</dbReference>
<dbReference type="InterPro" id="IPR019734">
    <property type="entry name" value="TPR_rpt"/>
</dbReference>
<evidence type="ECO:0000313" key="9">
    <source>
        <dbReference type="Proteomes" id="UP000317909"/>
    </source>
</evidence>
<dbReference type="SMART" id="SM00382">
    <property type="entry name" value="AAA"/>
    <property type="match status" value="1"/>
</dbReference>
<dbReference type="InterPro" id="IPR041569">
    <property type="entry name" value="AAA_lid_3"/>
</dbReference>
<dbReference type="InterPro" id="IPR003959">
    <property type="entry name" value="ATPase_AAA_core"/>
</dbReference>
<dbReference type="EMBL" id="CP036339">
    <property type="protein sequence ID" value="QDT76079.1"/>
    <property type="molecule type" value="Genomic_DNA"/>
</dbReference>
<dbReference type="PROSITE" id="PS00674">
    <property type="entry name" value="AAA"/>
    <property type="match status" value="1"/>
</dbReference>
<proteinExistence type="inferred from homology"/>
<dbReference type="Pfam" id="PF17862">
    <property type="entry name" value="AAA_lid_3"/>
    <property type="match status" value="1"/>
</dbReference>
<keyword evidence="4" id="KW-0802">TPR repeat</keyword>
<comment type="similarity">
    <text evidence="5">Belongs to the AAA ATPase family.</text>
</comment>
<keyword evidence="9" id="KW-1185">Reference proteome</keyword>
<dbReference type="InterPro" id="IPR003960">
    <property type="entry name" value="ATPase_AAA_CS"/>
</dbReference>
<dbReference type="Gene3D" id="3.40.50.300">
    <property type="entry name" value="P-loop containing nucleotide triphosphate hydrolases"/>
    <property type="match status" value="1"/>
</dbReference>
<evidence type="ECO:0000256" key="5">
    <source>
        <dbReference type="RuleBase" id="RU003651"/>
    </source>
</evidence>
<dbReference type="InterPro" id="IPR027417">
    <property type="entry name" value="P-loop_NTPase"/>
</dbReference>
<feature type="region of interest" description="Disordered" evidence="6">
    <location>
        <begin position="166"/>
        <end position="203"/>
    </location>
</feature>
<evidence type="ECO:0000256" key="6">
    <source>
        <dbReference type="SAM" id="MobiDB-lite"/>
    </source>
</evidence>
<evidence type="ECO:0000256" key="2">
    <source>
        <dbReference type="ARBA" id="ARBA00022840"/>
    </source>
</evidence>
<evidence type="ECO:0000256" key="3">
    <source>
        <dbReference type="ARBA" id="ARBA00023054"/>
    </source>
</evidence>
<dbReference type="InterPro" id="IPR050168">
    <property type="entry name" value="AAA_ATPase_domain"/>
</dbReference>
<dbReference type="AlphaFoldDB" id="A0A517U623"/>
<organism evidence="8 9">
    <name type="scientific">Lacipirellula limnantheis</name>
    <dbReference type="NCBI Taxonomy" id="2528024"/>
    <lineage>
        <taxon>Bacteria</taxon>
        <taxon>Pseudomonadati</taxon>
        <taxon>Planctomycetota</taxon>
        <taxon>Planctomycetia</taxon>
        <taxon>Pirellulales</taxon>
        <taxon>Lacipirellulaceae</taxon>
        <taxon>Lacipirellula</taxon>
    </lineage>
</organism>
<reference evidence="8 9" key="1">
    <citation type="submission" date="2019-02" db="EMBL/GenBank/DDBJ databases">
        <title>Deep-cultivation of Planctomycetes and their phenomic and genomic characterization uncovers novel biology.</title>
        <authorList>
            <person name="Wiegand S."/>
            <person name="Jogler M."/>
            <person name="Boedeker C."/>
            <person name="Pinto D."/>
            <person name="Vollmers J."/>
            <person name="Rivas-Marin E."/>
            <person name="Kohn T."/>
            <person name="Peeters S.H."/>
            <person name="Heuer A."/>
            <person name="Rast P."/>
            <person name="Oberbeckmann S."/>
            <person name="Bunk B."/>
            <person name="Jeske O."/>
            <person name="Meyerdierks A."/>
            <person name="Storesund J.E."/>
            <person name="Kallscheuer N."/>
            <person name="Luecker S."/>
            <person name="Lage O.M."/>
            <person name="Pohl T."/>
            <person name="Merkel B.J."/>
            <person name="Hornburger P."/>
            <person name="Mueller R.-W."/>
            <person name="Bruemmer F."/>
            <person name="Labrenz M."/>
            <person name="Spormann A.M."/>
            <person name="Op den Camp H."/>
            <person name="Overmann J."/>
            <person name="Amann R."/>
            <person name="Jetten M.S.M."/>
            <person name="Mascher T."/>
            <person name="Medema M.H."/>
            <person name="Devos D.P."/>
            <person name="Kaster A.-K."/>
            <person name="Ovreas L."/>
            <person name="Rohde M."/>
            <person name="Galperin M.Y."/>
            <person name="Jogler C."/>
        </authorList>
    </citation>
    <scope>NUCLEOTIDE SEQUENCE [LARGE SCALE GENOMIC DNA]</scope>
    <source>
        <strain evidence="8 9">I41</strain>
    </source>
</reference>